<keyword evidence="7" id="KW-0408">Iron</keyword>
<dbReference type="InterPro" id="IPR015701">
    <property type="entry name" value="FNR"/>
</dbReference>
<feature type="binding site" evidence="10">
    <location>
        <begin position="305"/>
        <end position="306"/>
    </location>
    <ligand>
        <name>NADP(+)</name>
        <dbReference type="ChEBI" id="CHEBI:58349"/>
    </ligand>
</feature>
<dbReference type="InterPro" id="IPR001709">
    <property type="entry name" value="Flavoprot_Pyr_Nucl_cyt_Rdtase"/>
</dbReference>
<accession>Q0K0E8</accession>
<dbReference type="InterPro" id="IPR017896">
    <property type="entry name" value="4Fe4S_Fe-S-bd"/>
</dbReference>
<evidence type="ECO:0000313" key="15">
    <source>
        <dbReference type="Proteomes" id="UP000008210"/>
    </source>
</evidence>
<feature type="domain" description="4Fe-4S ferredoxin-type" evidence="11">
    <location>
        <begin position="10"/>
        <end position="39"/>
    </location>
</feature>
<evidence type="ECO:0000256" key="9">
    <source>
        <dbReference type="PIRNR" id="PIRNR000361"/>
    </source>
</evidence>
<dbReference type="Pfam" id="PF00970">
    <property type="entry name" value="FAD_binding_6"/>
    <property type="match status" value="1"/>
</dbReference>
<dbReference type="PROSITE" id="PS51384">
    <property type="entry name" value="FAD_FR"/>
    <property type="match status" value="1"/>
</dbReference>
<dbReference type="GO" id="GO:0046872">
    <property type="term" value="F:metal ion binding"/>
    <property type="evidence" value="ECO:0007669"/>
    <property type="project" value="UniProtKB-KW"/>
</dbReference>
<dbReference type="PRINTS" id="PR00371">
    <property type="entry name" value="FPNCR"/>
</dbReference>
<dbReference type="PROSITE" id="PS51379">
    <property type="entry name" value="4FE4S_FER_2"/>
    <property type="match status" value="2"/>
</dbReference>
<feature type="binding site" evidence="10">
    <location>
        <position position="249"/>
    </location>
    <ligand>
        <name>NADP(+)</name>
        <dbReference type="ChEBI" id="CHEBI:58349"/>
    </ligand>
</feature>
<comment type="subunit">
    <text evidence="9">Homodimer.</text>
</comment>
<dbReference type="Gene3D" id="2.40.30.10">
    <property type="entry name" value="Translation factors"/>
    <property type="match status" value="1"/>
</dbReference>
<dbReference type="EC" id="1.14.13.208" evidence="9"/>
<dbReference type="InterPro" id="IPR017634">
    <property type="entry name" value="Benzoyl_CoA_Oase_BoxA"/>
</dbReference>
<dbReference type="InterPro" id="IPR001433">
    <property type="entry name" value="OxRdtase_FAD/NAD-bd"/>
</dbReference>
<dbReference type="CDD" id="cd06208">
    <property type="entry name" value="CYPOR_like_FNR"/>
    <property type="match status" value="1"/>
</dbReference>
<dbReference type="eggNOG" id="COG0369">
    <property type="taxonomic scope" value="Bacteria"/>
</dbReference>
<dbReference type="Proteomes" id="UP000296079">
    <property type="component" value="Chromosome 2"/>
</dbReference>
<dbReference type="InterPro" id="IPR017927">
    <property type="entry name" value="FAD-bd_FR_type"/>
</dbReference>
<keyword evidence="2 9" id="KW-0285">Flavoprotein</keyword>
<keyword evidence="3" id="KW-0479">Metal-binding</keyword>
<evidence type="ECO:0000256" key="5">
    <source>
        <dbReference type="ARBA" id="ARBA00022857"/>
    </source>
</evidence>
<evidence type="ECO:0000256" key="6">
    <source>
        <dbReference type="ARBA" id="ARBA00023002"/>
    </source>
</evidence>
<evidence type="ECO:0000256" key="7">
    <source>
        <dbReference type="ARBA" id="ARBA00023004"/>
    </source>
</evidence>
<dbReference type="PIRSF" id="PIRSF501177">
    <property type="entry name" value="BoxA"/>
    <property type="match status" value="1"/>
</dbReference>
<name>Q0K0E8_CUPNH</name>
<dbReference type="GO" id="GO:0051536">
    <property type="term" value="F:iron-sulfur cluster binding"/>
    <property type="evidence" value="ECO:0007669"/>
    <property type="project" value="UniProtKB-KW"/>
</dbReference>
<feature type="binding site" evidence="10">
    <location>
        <position position="381"/>
    </location>
    <ligand>
        <name>NADP(+)</name>
        <dbReference type="ChEBI" id="CHEBI:58349"/>
    </ligand>
</feature>
<evidence type="ECO:0000256" key="8">
    <source>
        <dbReference type="ARBA" id="ARBA00023014"/>
    </source>
</evidence>
<feature type="domain" description="4Fe-4S ferredoxin-type" evidence="11">
    <location>
        <begin position="41"/>
        <end position="69"/>
    </location>
</feature>
<feature type="binding site" evidence="10">
    <location>
        <position position="202"/>
    </location>
    <ligand>
        <name>NADP(+)</name>
        <dbReference type="ChEBI" id="CHEBI:58349"/>
    </ligand>
</feature>
<evidence type="ECO:0000256" key="3">
    <source>
        <dbReference type="ARBA" id="ARBA00022723"/>
    </source>
</evidence>
<evidence type="ECO:0000313" key="14">
    <source>
        <dbReference type="EMBL" id="QCC04358.1"/>
    </source>
</evidence>
<feature type="domain" description="FAD-binding FR-type" evidence="12">
    <location>
        <begin position="120"/>
        <end position="234"/>
    </location>
</feature>
<evidence type="ECO:0000313" key="16">
    <source>
        <dbReference type="Proteomes" id="UP000296079"/>
    </source>
</evidence>
<keyword evidence="4 9" id="KW-0274">FAD</keyword>
<dbReference type="EMBL" id="CP039288">
    <property type="protein sequence ID" value="QCC04358.1"/>
    <property type="molecule type" value="Genomic_DNA"/>
</dbReference>
<reference evidence="14 16" key="2">
    <citation type="submission" date="2019-04" db="EMBL/GenBank/DDBJ databases">
        <title>Long-read de novo sequencing of Cupriavidus necator H16.</title>
        <authorList>
            <person name="Little G.T."/>
            <person name="Ehsaan M."/>
            <person name="Arenas-Lopez C."/>
            <person name="Jawed K."/>
            <person name="Winzer K."/>
            <person name="Kovacs K."/>
            <person name="Malys N."/>
            <person name="Minton N.P."/>
        </authorList>
    </citation>
    <scope>NUCLEOTIDE SEQUENCE [LARGE SCALE GENOMIC DNA]</scope>
    <source>
        <strain evidence="14 16">H16</strain>
    </source>
</reference>
<evidence type="ECO:0000256" key="4">
    <source>
        <dbReference type="ARBA" id="ARBA00022827"/>
    </source>
</evidence>
<reference evidence="13 15" key="1">
    <citation type="journal article" date="2006" name="Nat. Biotechnol.">
        <title>Genome sequence of the bioplastic-producing 'Knallgas' bacterium Ralstonia eutropha H16.</title>
        <authorList>
            <person name="Pohlmann A."/>
            <person name="Fricke W.F."/>
            <person name="Reinecke F."/>
            <person name="Kusian B."/>
            <person name="Liesegang H."/>
            <person name="Cramm R."/>
            <person name="Eitinger T."/>
            <person name="Ewering C."/>
            <person name="Potter M."/>
            <person name="Schwartz E."/>
            <person name="Strittmatter A."/>
            <person name="Voss I."/>
            <person name="Gottschalk G."/>
            <person name="Steinbuechel A."/>
            <person name="Friedrich B."/>
            <person name="Bowien B."/>
        </authorList>
    </citation>
    <scope>NUCLEOTIDE SEQUENCE [LARGE SCALE GENOMIC DNA]</scope>
    <source>
        <strain evidence="15">ATCC 17699 / DSM 428 / KCTC 22496 / NCIMB 10442 / H16 / Stanier 337</strain>
        <strain evidence="13">H16</strain>
    </source>
</reference>
<evidence type="ECO:0000259" key="12">
    <source>
        <dbReference type="PROSITE" id="PS51384"/>
    </source>
</evidence>
<evidence type="ECO:0000313" key="13">
    <source>
        <dbReference type="EMBL" id="CAJ96526.1"/>
    </source>
</evidence>
<dbReference type="AlphaFoldDB" id="Q0K0E8"/>
<evidence type="ECO:0000259" key="11">
    <source>
        <dbReference type="PROSITE" id="PS51379"/>
    </source>
</evidence>
<feature type="binding site" evidence="10">
    <location>
        <position position="182"/>
    </location>
    <ligand>
        <name>NADP(+)</name>
        <dbReference type="ChEBI" id="CHEBI:58349"/>
    </ligand>
</feature>
<dbReference type="Pfam" id="PF12838">
    <property type="entry name" value="Fer4_7"/>
    <property type="match status" value="1"/>
</dbReference>
<dbReference type="EMBL" id="AM260480">
    <property type="protein sequence ID" value="CAJ96526.1"/>
    <property type="molecule type" value="Genomic_DNA"/>
</dbReference>
<keyword evidence="15" id="KW-1185">Reference proteome</keyword>
<dbReference type="InterPro" id="IPR017938">
    <property type="entry name" value="Riboflavin_synthase-like_b-brl"/>
</dbReference>
<evidence type="ECO:0000256" key="1">
    <source>
        <dbReference type="ARBA" id="ARBA00001974"/>
    </source>
</evidence>
<proteinExistence type="predicted"/>
<dbReference type="InterPro" id="IPR017900">
    <property type="entry name" value="4Fe4S_Fe_S_CS"/>
</dbReference>
<dbReference type="eggNOG" id="COG1145">
    <property type="taxonomic scope" value="Bacteria"/>
</dbReference>
<gene>
    <name evidence="13" type="ordered locus">H16_B1744</name>
    <name evidence="14" type="ORF">E6A55_27995</name>
</gene>
<protein>
    <recommendedName>
        <fullName evidence="9">Benzoyl-CoA oxygenase component A</fullName>
        <ecNumber evidence="9">1.14.13.208</ecNumber>
    </recommendedName>
</protein>
<dbReference type="SUPFAM" id="SSF52343">
    <property type="entry name" value="Ferredoxin reductase-like, C-terminal NADP-linked domain"/>
    <property type="match status" value="1"/>
</dbReference>
<dbReference type="GO" id="GO:0016491">
    <property type="term" value="F:oxidoreductase activity"/>
    <property type="evidence" value="ECO:0007669"/>
    <property type="project" value="UniProtKB-KW"/>
</dbReference>
<comment type="cofactor">
    <cofactor evidence="1">
        <name>FAD</name>
        <dbReference type="ChEBI" id="CHEBI:57692"/>
    </cofactor>
</comment>
<dbReference type="Proteomes" id="UP000008210">
    <property type="component" value="Chromosome 2"/>
</dbReference>
<sequence length="383" mass="41640">MTLPTSTSITQHLIDPAICIRCNSCEESCPVGAITHDHNNYVVDVERCNHCRACLPPCPTGAINHWYPVQQPYTLAQQLSWQDLPTPMQAGTETDANESPVLVRAPASASAPALHLYSRAAPAVATVTLRERATALDADDDVWHIVLDFGNQAMPILEGQSIGILPPGLDANGRPHIERLYSVASARTGERRGTSTVALTVRRKPGGLCSNYLCGLVPGETVRVVGPLGDTFLMPMEASANLIMVCTGTGVAPFRGFIQHRLRSMRGATGSLMLFFGGRRPVELPYCGEEDGLPEGFVDHYFCFSRQPDAPRIYVQDGIRAAGKRIRTLLQDELTHVFLCGRKGMEAGVEDAFAGVLRGDGASAWPMVRERLLASGRYHVETY</sequence>
<keyword evidence="8" id="KW-0411">Iron-sulfur</keyword>
<dbReference type="Gene3D" id="3.40.50.80">
    <property type="entry name" value="Nucleotide-binding domain of ferredoxin-NADP reductase (FNR) module"/>
    <property type="match status" value="1"/>
</dbReference>
<dbReference type="SUPFAM" id="SSF63380">
    <property type="entry name" value="Riboflavin synthase domain-like"/>
    <property type="match status" value="1"/>
</dbReference>
<comment type="catalytic activity">
    <reaction evidence="9">
        <text>benzoyl-CoA + NADPH + O2 + H(+) = 2,3-epoxy-2,3-dihydrobenzoyl-CoA + NADP(+) + H2O</text>
        <dbReference type="Rhea" id="RHEA:48312"/>
        <dbReference type="ChEBI" id="CHEBI:15377"/>
        <dbReference type="ChEBI" id="CHEBI:15378"/>
        <dbReference type="ChEBI" id="CHEBI:15379"/>
        <dbReference type="ChEBI" id="CHEBI:57369"/>
        <dbReference type="ChEBI" id="CHEBI:57783"/>
        <dbReference type="ChEBI" id="CHEBI:58349"/>
        <dbReference type="ChEBI" id="CHEBI:88118"/>
        <dbReference type="EC" id="1.14.13.208"/>
    </reaction>
</comment>
<dbReference type="SUPFAM" id="SSF54862">
    <property type="entry name" value="4Fe-4S ferredoxins"/>
    <property type="match status" value="1"/>
</dbReference>
<evidence type="ECO:0000256" key="10">
    <source>
        <dbReference type="PIRSR" id="PIRSR000361-1"/>
    </source>
</evidence>
<dbReference type="RefSeq" id="WP_011617447.1">
    <property type="nucleotide sequence ID" value="NC_008314.1"/>
</dbReference>
<organism evidence="13 15">
    <name type="scientific">Cupriavidus necator (strain ATCC 17699 / DSM 428 / KCTC 22496 / NCIMB 10442 / H16 / Stanier 337)</name>
    <name type="common">Ralstonia eutropha</name>
    <dbReference type="NCBI Taxonomy" id="381666"/>
    <lineage>
        <taxon>Bacteria</taxon>
        <taxon>Pseudomonadati</taxon>
        <taxon>Pseudomonadota</taxon>
        <taxon>Betaproteobacteria</taxon>
        <taxon>Burkholderiales</taxon>
        <taxon>Burkholderiaceae</taxon>
        <taxon>Cupriavidus</taxon>
    </lineage>
</organism>
<keyword evidence="6 9" id="KW-0560">Oxidoreductase</keyword>
<dbReference type="PIRSF" id="PIRSF000361">
    <property type="entry name" value="Frd-NADP+_RD"/>
    <property type="match status" value="1"/>
</dbReference>
<dbReference type="HOGENOM" id="CLU_053066_0_0_4"/>
<dbReference type="Pfam" id="PF00175">
    <property type="entry name" value="NAD_binding_1"/>
    <property type="match status" value="1"/>
</dbReference>
<evidence type="ECO:0000256" key="2">
    <source>
        <dbReference type="ARBA" id="ARBA00022630"/>
    </source>
</evidence>
<dbReference type="InterPro" id="IPR008333">
    <property type="entry name" value="Cbr1-like_FAD-bd_dom"/>
</dbReference>
<dbReference type="InterPro" id="IPR039261">
    <property type="entry name" value="FNR_nucleotide-bd"/>
</dbReference>
<dbReference type="Gene3D" id="3.30.70.20">
    <property type="match status" value="1"/>
</dbReference>
<dbReference type="OrthoDB" id="9816402at2"/>
<dbReference type="KEGG" id="reh:H16_B1744"/>
<dbReference type="PANTHER" id="PTHR43314">
    <property type="match status" value="1"/>
</dbReference>
<dbReference type="PROSITE" id="PS00198">
    <property type="entry name" value="4FE4S_FER_1"/>
    <property type="match status" value="2"/>
</dbReference>
<dbReference type="STRING" id="381666.H16_B1744"/>
<keyword evidence="5 9" id="KW-0521">NADP</keyword>